<feature type="non-terminal residue" evidence="4">
    <location>
        <position position="282"/>
    </location>
</feature>
<feature type="region of interest" description="Disordered" evidence="2">
    <location>
        <begin position="149"/>
        <end position="182"/>
    </location>
</feature>
<evidence type="ECO:0000313" key="5">
    <source>
        <dbReference type="Proteomes" id="UP001215280"/>
    </source>
</evidence>
<feature type="compositionally biased region" description="Basic and acidic residues" evidence="2">
    <location>
        <begin position="262"/>
        <end position="271"/>
    </location>
</feature>
<dbReference type="Proteomes" id="UP001215280">
    <property type="component" value="Unassembled WGS sequence"/>
</dbReference>
<feature type="non-terminal residue" evidence="4">
    <location>
        <position position="1"/>
    </location>
</feature>
<keyword evidence="1" id="KW-0863">Zinc-finger</keyword>
<reference evidence="4" key="1">
    <citation type="submission" date="2023-03" db="EMBL/GenBank/DDBJ databases">
        <title>Massive genome expansion in bonnet fungi (Mycena s.s.) driven by repeated elements and novel gene families across ecological guilds.</title>
        <authorList>
            <consortium name="Lawrence Berkeley National Laboratory"/>
            <person name="Harder C.B."/>
            <person name="Miyauchi S."/>
            <person name="Viragh M."/>
            <person name="Kuo A."/>
            <person name="Thoen E."/>
            <person name="Andreopoulos B."/>
            <person name="Lu D."/>
            <person name="Skrede I."/>
            <person name="Drula E."/>
            <person name="Henrissat B."/>
            <person name="Morin E."/>
            <person name="Kohler A."/>
            <person name="Barry K."/>
            <person name="LaButti K."/>
            <person name="Morin E."/>
            <person name="Salamov A."/>
            <person name="Lipzen A."/>
            <person name="Mereny Z."/>
            <person name="Hegedus B."/>
            <person name="Baldrian P."/>
            <person name="Stursova M."/>
            <person name="Weitz H."/>
            <person name="Taylor A."/>
            <person name="Grigoriev I.V."/>
            <person name="Nagy L.G."/>
            <person name="Martin F."/>
            <person name="Kauserud H."/>
        </authorList>
    </citation>
    <scope>NUCLEOTIDE SEQUENCE</scope>
    <source>
        <strain evidence="4">CBHHK188m</strain>
    </source>
</reference>
<proteinExistence type="predicted"/>
<evidence type="ECO:0000256" key="1">
    <source>
        <dbReference type="PROSITE-ProRule" id="PRU00325"/>
    </source>
</evidence>
<evidence type="ECO:0000256" key="2">
    <source>
        <dbReference type="SAM" id="MobiDB-lite"/>
    </source>
</evidence>
<feature type="compositionally biased region" description="Gly residues" evidence="2">
    <location>
        <begin position="272"/>
        <end position="282"/>
    </location>
</feature>
<dbReference type="PROSITE" id="PS50966">
    <property type="entry name" value="ZF_SWIM"/>
    <property type="match status" value="1"/>
</dbReference>
<dbReference type="GO" id="GO:0008270">
    <property type="term" value="F:zinc ion binding"/>
    <property type="evidence" value="ECO:0007669"/>
    <property type="project" value="UniProtKB-KW"/>
</dbReference>
<keyword evidence="1" id="KW-0479">Metal-binding</keyword>
<feature type="domain" description="SWIM-type" evidence="3">
    <location>
        <begin position="111"/>
        <end position="142"/>
    </location>
</feature>
<gene>
    <name evidence="4" type="ORF">DFH07DRAFT_711389</name>
</gene>
<feature type="region of interest" description="Disordered" evidence="2">
    <location>
        <begin position="258"/>
        <end position="282"/>
    </location>
</feature>
<evidence type="ECO:0000259" key="3">
    <source>
        <dbReference type="PROSITE" id="PS50966"/>
    </source>
</evidence>
<dbReference type="EMBL" id="JARJLG010000111">
    <property type="protein sequence ID" value="KAJ7743737.1"/>
    <property type="molecule type" value="Genomic_DNA"/>
</dbReference>
<sequence>TAVYRKDRNIFEACDTNMLIEAWHHVLKGKFLLNKRNRRMDHLVWTLIMQVMPYHSLKQRRQDLGFEGIDIEVRKRRDIVKRSQQYTKDDIEHVDEEQYLVRSKSEPSHIYEVDISTYTCTCLDFPLISYCKHICAVQTLFEEHAPQVPLSSCTTTTPPNASTTLQSSLPEEPSQAPVAKPQSMRKVVAEKLERLAARLWHLSTKEPIELLPCLDQLADQMLAATDKGSVLPAAHHVEPHTKPWRETALSMGVLPKPKTRARPIDANRDPHYGGGASSGGKA</sequence>
<comment type="caution">
    <text evidence="4">The sequence shown here is derived from an EMBL/GenBank/DDBJ whole genome shotgun (WGS) entry which is preliminary data.</text>
</comment>
<name>A0AAD7N399_9AGAR</name>
<dbReference type="AlphaFoldDB" id="A0AAD7N399"/>
<feature type="compositionally biased region" description="Low complexity" evidence="2">
    <location>
        <begin position="151"/>
        <end position="164"/>
    </location>
</feature>
<keyword evidence="5" id="KW-1185">Reference proteome</keyword>
<organism evidence="4 5">
    <name type="scientific">Mycena maculata</name>
    <dbReference type="NCBI Taxonomy" id="230809"/>
    <lineage>
        <taxon>Eukaryota</taxon>
        <taxon>Fungi</taxon>
        <taxon>Dikarya</taxon>
        <taxon>Basidiomycota</taxon>
        <taxon>Agaricomycotina</taxon>
        <taxon>Agaricomycetes</taxon>
        <taxon>Agaricomycetidae</taxon>
        <taxon>Agaricales</taxon>
        <taxon>Marasmiineae</taxon>
        <taxon>Mycenaceae</taxon>
        <taxon>Mycena</taxon>
    </lineage>
</organism>
<evidence type="ECO:0000313" key="4">
    <source>
        <dbReference type="EMBL" id="KAJ7743737.1"/>
    </source>
</evidence>
<dbReference type="InterPro" id="IPR007527">
    <property type="entry name" value="Znf_SWIM"/>
</dbReference>
<protein>
    <recommendedName>
        <fullName evidence="3">SWIM-type domain-containing protein</fullName>
    </recommendedName>
</protein>
<keyword evidence="1" id="KW-0862">Zinc</keyword>
<accession>A0AAD7N399</accession>